<name>A0A395LYY8_9BACT</name>
<comment type="caution">
    <text evidence="1">The sequence shown here is derived from an EMBL/GenBank/DDBJ whole genome shotgun (WGS) entry which is preliminary data.</text>
</comment>
<gene>
    <name evidence="1" type="ORF">D0433_09735</name>
</gene>
<dbReference type="Proteomes" id="UP000266389">
    <property type="component" value="Unassembled WGS sequence"/>
</dbReference>
<sequence>MLGAFTRINAGKSSIAANYVARFNTSTNTWSILGTGNGVDGTVNALSIVGSEVYLSGYFTHADILSLLCSPIVWHALTRLPNSGGLCERTLFGRCRNAPLLAEGVFPCLSLMSEAKHPHHTGFLAALGMTQREMLGMTRKGSL</sequence>
<dbReference type="AlphaFoldDB" id="A0A395LYY8"/>
<accession>A0A395LYY8</accession>
<protein>
    <submittedName>
        <fullName evidence="1">Uncharacterized protein</fullName>
    </submittedName>
</protein>
<dbReference type="EMBL" id="PHFL01000060">
    <property type="protein sequence ID" value="RFM23641.1"/>
    <property type="molecule type" value="Genomic_DNA"/>
</dbReference>
<evidence type="ECO:0000313" key="1">
    <source>
        <dbReference type="EMBL" id="RFM23641.1"/>
    </source>
</evidence>
<evidence type="ECO:0000313" key="2">
    <source>
        <dbReference type="Proteomes" id="UP000266389"/>
    </source>
</evidence>
<proteinExistence type="predicted"/>
<reference evidence="1 2" key="1">
    <citation type="journal article" date="2011" name="ISME J.">
        <title>Community ecology of hot spring cyanobacterial mats: predominant populations and their functional potential.</title>
        <authorList>
            <person name="Klatt C.G."/>
            <person name="Wood J.M."/>
            <person name="Rusch D.B."/>
            <person name="Bateson M.M."/>
            <person name="Hamamura N."/>
            <person name="Heidelberg J.F."/>
            <person name="Grossman A.R."/>
            <person name="Bhaya D."/>
            <person name="Cohan F.M."/>
            <person name="Kuhl M."/>
            <person name="Bryant D.A."/>
            <person name="Ward D.M."/>
        </authorList>
    </citation>
    <scope>NUCLEOTIDE SEQUENCE [LARGE SCALE GENOMIC DNA]</scope>
    <source>
        <strain evidence="1">OS</strain>
    </source>
</reference>
<organism evidence="1 2">
    <name type="scientific">Candidatus Thermochlorobacter aerophilus</name>
    <dbReference type="NCBI Taxonomy" id="1868324"/>
    <lineage>
        <taxon>Bacteria</taxon>
        <taxon>Pseudomonadati</taxon>
        <taxon>Chlorobiota</taxon>
        <taxon>Chlorobiia</taxon>
        <taxon>Chlorobiales</taxon>
        <taxon>Candidatus Thermochlorobacteriaceae</taxon>
        <taxon>Candidatus Thermochlorobacter</taxon>
    </lineage>
</organism>